<evidence type="ECO:0000313" key="2">
    <source>
        <dbReference type="Proteomes" id="UP000092462"/>
    </source>
</evidence>
<evidence type="ECO:0000313" key="1">
    <source>
        <dbReference type="EnsemblMetazoa" id="PPAI003071-PA"/>
    </source>
</evidence>
<proteinExistence type="predicted"/>
<dbReference type="VEuPathDB" id="VectorBase:PPAI003071"/>
<reference evidence="1" key="1">
    <citation type="submission" date="2022-08" db="UniProtKB">
        <authorList>
            <consortium name="EnsemblMetazoa"/>
        </authorList>
    </citation>
    <scope>IDENTIFICATION</scope>
    <source>
        <strain evidence="1">Israel</strain>
    </source>
</reference>
<dbReference type="Proteomes" id="UP000092462">
    <property type="component" value="Unassembled WGS sequence"/>
</dbReference>
<organism evidence="1 2">
    <name type="scientific">Phlebotomus papatasi</name>
    <name type="common">Sandfly</name>
    <dbReference type="NCBI Taxonomy" id="29031"/>
    <lineage>
        <taxon>Eukaryota</taxon>
        <taxon>Metazoa</taxon>
        <taxon>Ecdysozoa</taxon>
        <taxon>Arthropoda</taxon>
        <taxon>Hexapoda</taxon>
        <taxon>Insecta</taxon>
        <taxon>Pterygota</taxon>
        <taxon>Neoptera</taxon>
        <taxon>Endopterygota</taxon>
        <taxon>Diptera</taxon>
        <taxon>Nematocera</taxon>
        <taxon>Psychodoidea</taxon>
        <taxon>Psychodidae</taxon>
        <taxon>Phlebotomus</taxon>
        <taxon>Phlebotomus</taxon>
    </lineage>
</organism>
<dbReference type="EnsemblMetazoa" id="PPAI003071-RA">
    <property type="protein sequence ID" value="PPAI003071-PA"/>
    <property type="gene ID" value="PPAI003071"/>
</dbReference>
<dbReference type="EMBL" id="AJVK01025991">
    <property type="status" value="NOT_ANNOTATED_CDS"/>
    <property type="molecule type" value="Genomic_DNA"/>
</dbReference>
<accession>A0A1B0D6G2</accession>
<sequence>MMEMYTKVLDGIKLDAIRRITMRNRLA</sequence>
<name>A0A1B0D6G2_PHLPP</name>
<dbReference type="AlphaFoldDB" id="A0A1B0D6G2"/>
<protein>
    <submittedName>
        <fullName evidence="1">Uncharacterized protein</fullName>
    </submittedName>
</protein>
<keyword evidence="2" id="KW-1185">Reference proteome</keyword>